<name>A0A1W4X0B0_AGRPL</name>
<protein>
    <submittedName>
        <fullName evidence="2">Uncharacterized protein LOC108737418</fullName>
    </submittedName>
</protein>
<reference evidence="2" key="1">
    <citation type="submission" date="2025-08" db="UniProtKB">
        <authorList>
            <consortium name="RefSeq"/>
        </authorList>
    </citation>
    <scope>IDENTIFICATION</scope>
    <source>
        <tissue evidence="2">Entire body</tissue>
    </source>
</reference>
<dbReference type="Pfam" id="PF14945">
    <property type="entry name" value="LLC1"/>
    <property type="match status" value="1"/>
</dbReference>
<dbReference type="RefSeq" id="XP_018325755.1">
    <property type="nucleotide sequence ID" value="XM_018470253.1"/>
</dbReference>
<dbReference type="AlphaFoldDB" id="A0A1W4X0B0"/>
<dbReference type="InParanoid" id="A0A1W4X0B0"/>
<dbReference type="Proteomes" id="UP000192223">
    <property type="component" value="Unplaced"/>
</dbReference>
<dbReference type="PANTHER" id="PTHR31909">
    <property type="entry name" value="CHROMOSOME 20 ORF85 FAMILY MEMBER"/>
    <property type="match status" value="1"/>
</dbReference>
<organism evidence="1 2">
    <name type="scientific">Agrilus planipennis</name>
    <name type="common">Emerald ash borer</name>
    <name type="synonym">Agrilus marcopoli</name>
    <dbReference type="NCBI Taxonomy" id="224129"/>
    <lineage>
        <taxon>Eukaryota</taxon>
        <taxon>Metazoa</taxon>
        <taxon>Ecdysozoa</taxon>
        <taxon>Arthropoda</taxon>
        <taxon>Hexapoda</taxon>
        <taxon>Insecta</taxon>
        <taxon>Pterygota</taxon>
        <taxon>Neoptera</taxon>
        <taxon>Endopterygota</taxon>
        <taxon>Coleoptera</taxon>
        <taxon>Polyphaga</taxon>
        <taxon>Elateriformia</taxon>
        <taxon>Buprestoidea</taxon>
        <taxon>Buprestidae</taxon>
        <taxon>Agrilinae</taxon>
        <taxon>Agrilus</taxon>
    </lineage>
</organism>
<dbReference type="InterPro" id="IPR020339">
    <property type="entry name" value="C20orf85-like"/>
</dbReference>
<gene>
    <name evidence="2" type="primary">LOC108737418</name>
</gene>
<accession>A0A1W4X0B0</accession>
<keyword evidence="1" id="KW-1185">Reference proteome</keyword>
<dbReference type="GeneID" id="108737418"/>
<dbReference type="OrthoDB" id="10031946at2759"/>
<evidence type="ECO:0000313" key="1">
    <source>
        <dbReference type="Proteomes" id="UP000192223"/>
    </source>
</evidence>
<proteinExistence type="predicted"/>
<evidence type="ECO:0000313" key="2">
    <source>
        <dbReference type="RefSeq" id="XP_018325755.1"/>
    </source>
</evidence>
<dbReference type="PANTHER" id="PTHR31909:SF3">
    <property type="entry name" value="SIMILAR TO PROTEIN C20ORF85 HOMOLOG"/>
    <property type="match status" value="1"/>
</dbReference>
<dbReference type="KEGG" id="apln:108737418"/>
<sequence>MDKEQVFLEEKASKEWEEKWGFIKDFEKLCIEVAAKRGISEEEYKRMTKMKYRSTNNGSLSLGNAAATKEMGECDVKPSGPVPKTTSGFIGWRSSDFSNNLEKFPMYVSPRHTLYPPDLPPPLPVYSIMLV</sequence>